<organism evidence="2 3">
    <name type="scientific">Zygotorulaspora mrakii</name>
    <name type="common">Zygosaccharomyces mrakii</name>
    <dbReference type="NCBI Taxonomy" id="42260"/>
    <lineage>
        <taxon>Eukaryota</taxon>
        <taxon>Fungi</taxon>
        <taxon>Dikarya</taxon>
        <taxon>Ascomycota</taxon>
        <taxon>Saccharomycotina</taxon>
        <taxon>Saccharomycetes</taxon>
        <taxon>Saccharomycetales</taxon>
        <taxon>Saccharomycetaceae</taxon>
        <taxon>Zygotorulaspora</taxon>
    </lineage>
</organism>
<gene>
    <name evidence="2" type="ORF">HG535_0E02940</name>
</gene>
<dbReference type="InterPro" id="IPR036691">
    <property type="entry name" value="Endo/exonu/phosph_ase_sf"/>
</dbReference>
<dbReference type="Gene3D" id="3.60.10.10">
    <property type="entry name" value="Endonuclease/exonuclease/phosphatase"/>
    <property type="match status" value="1"/>
</dbReference>
<keyword evidence="3" id="KW-1185">Reference proteome</keyword>
<evidence type="ECO:0000259" key="1">
    <source>
        <dbReference type="Pfam" id="PF03372"/>
    </source>
</evidence>
<dbReference type="EMBL" id="CP058608">
    <property type="protein sequence ID" value="QLG73210.1"/>
    <property type="molecule type" value="Genomic_DNA"/>
</dbReference>
<dbReference type="AlphaFoldDB" id="A0A7H9B3L9"/>
<accession>A0A7H9B3L9</accession>
<proteinExistence type="predicted"/>
<dbReference type="PANTHER" id="PTHR12121">
    <property type="entry name" value="CARBON CATABOLITE REPRESSOR PROTEIN 4"/>
    <property type="match status" value="1"/>
</dbReference>
<evidence type="ECO:0000313" key="3">
    <source>
        <dbReference type="Proteomes" id="UP000509704"/>
    </source>
</evidence>
<dbReference type="Pfam" id="PF03372">
    <property type="entry name" value="Exo_endo_phos"/>
    <property type="match status" value="1"/>
</dbReference>
<dbReference type="OrthoDB" id="428734at2759"/>
<dbReference type="SUPFAM" id="SSF56219">
    <property type="entry name" value="DNase I-like"/>
    <property type="match status" value="1"/>
</dbReference>
<name>A0A7H9B3L9_ZYGMR</name>
<dbReference type="KEGG" id="zmk:HG535_0E02940"/>
<dbReference type="Proteomes" id="UP000509704">
    <property type="component" value="Chromosome 5"/>
</dbReference>
<protein>
    <recommendedName>
        <fullName evidence="1">Endonuclease/exonuclease/phosphatase domain-containing protein</fullName>
    </recommendedName>
</protein>
<dbReference type="PANTHER" id="PTHR12121:SF11">
    <property type="entry name" value="RNA EXONUCLEASE NGL1"/>
    <property type="match status" value="1"/>
</dbReference>
<reference evidence="2 3" key="1">
    <citation type="submission" date="2020-07" db="EMBL/GenBank/DDBJ databases">
        <title>The yeast mating-type switching endonuclease HO is a domesticated member of an unorthodox homing genetic element family.</title>
        <authorList>
            <person name="Coughlan A.Y."/>
            <person name="Lombardi L."/>
            <person name="Braun-Galleani S."/>
            <person name="Martos A.R."/>
            <person name="Galeote V."/>
            <person name="Bigey F."/>
            <person name="Dequin S."/>
            <person name="Byrne K.P."/>
            <person name="Wolfe K.H."/>
        </authorList>
    </citation>
    <scope>NUCLEOTIDE SEQUENCE [LARGE SCALE GENOMIC DNA]</scope>
    <source>
        <strain evidence="2 3">NRRL Y-6702</strain>
    </source>
</reference>
<feature type="domain" description="Endonuclease/exonuclease/phosphatase" evidence="1">
    <location>
        <begin position="33"/>
        <end position="357"/>
    </location>
</feature>
<evidence type="ECO:0000313" key="2">
    <source>
        <dbReference type="EMBL" id="QLG73210.1"/>
    </source>
</evidence>
<dbReference type="InterPro" id="IPR050410">
    <property type="entry name" value="CCR4/nocturin_mRNA_transcr"/>
</dbReference>
<dbReference type="GO" id="GO:0000175">
    <property type="term" value="F:3'-5'-RNA exonuclease activity"/>
    <property type="evidence" value="ECO:0007669"/>
    <property type="project" value="TreeGrafter"/>
</dbReference>
<sequence>MYRGRRFLPVKSISKILPKTSGARLIDDKFTLLTYNMLSPHYMWPQVYKYVPDAFKDWQFRHHLLQKEILDVYRADIMCLQELTSYDYHQYWKGIFRRDFHYGTKFIAKTPPTYWTKKVNDMDGVGIFYNLDKFEFLSSSGIYLNDLLGTFDLKEIEYLQNKNIQLTDGAGKPTEEKSLLEILKSRNQVGLFVSLKHKDTGTIFVVVNTHLYWKYDEVKITQCMVIMRKLSKIIKNLLIGEKGITYNKMKVVFAGDLNSARDSLVVKFLKGEKFELGNINIINPMRPYLNRCLFDDIPEDYYVHTCYSGKLKGIFDYIWYHDTDFELTKVLTGSDVSQELEDANQFGLPNEKHPSDHIPVLAEFQIL</sequence>
<dbReference type="GeneID" id="59236952"/>
<dbReference type="RefSeq" id="XP_037144937.1">
    <property type="nucleotide sequence ID" value="XM_037289042.1"/>
</dbReference>
<dbReference type="InterPro" id="IPR005135">
    <property type="entry name" value="Endo/exonuclease/phosphatase"/>
</dbReference>